<feature type="domain" description="Tail specific protease" evidence="1">
    <location>
        <begin position="7"/>
        <end position="154"/>
    </location>
</feature>
<dbReference type="InterPro" id="IPR005151">
    <property type="entry name" value="Tail-specific_protease"/>
</dbReference>
<evidence type="ECO:0000313" key="3">
    <source>
        <dbReference type="Proteomes" id="UP001139028"/>
    </source>
</evidence>
<comment type="caution">
    <text evidence="2">The sequence shown here is derived from an EMBL/GenBank/DDBJ whole genome shotgun (WGS) entry which is preliminary data.</text>
</comment>
<gene>
    <name evidence="2" type="ORF">MO867_22045</name>
</gene>
<evidence type="ECO:0000313" key="2">
    <source>
        <dbReference type="EMBL" id="MCO1337009.1"/>
    </source>
</evidence>
<dbReference type="InterPro" id="IPR029045">
    <property type="entry name" value="ClpP/crotonase-like_dom_sf"/>
</dbReference>
<name>A0A9X2ERB4_9GAMM</name>
<dbReference type="PANTHER" id="PTHR32060:SF30">
    <property type="entry name" value="CARBOXY-TERMINAL PROCESSING PROTEASE CTPA"/>
    <property type="match status" value="1"/>
</dbReference>
<dbReference type="Pfam" id="PF03572">
    <property type="entry name" value="Peptidase_S41"/>
    <property type="match status" value="1"/>
</dbReference>
<proteinExistence type="predicted"/>
<dbReference type="Proteomes" id="UP001139028">
    <property type="component" value="Unassembled WGS sequence"/>
</dbReference>
<protein>
    <submittedName>
        <fullName evidence="2">S41 family peptidase</fullName>
    </submittedName>
</protein>
<dbReference type="AlphaFoldDB" id="A0A9X2ERB4"/>
<dbReference type="SUPFAM" id="SSF52096">
    <property type="entry name" value="ClpP/crotonase"/>
    <property type="match status" value="1"/>
</dbReference>
<sequence>MGQPWGYMLFSDHIATAEAELVDAITLLKSESVEDLVLDLRYNGGGYLDIAAELAYMIAGDVTQGRAFERVEFNDKHPETNPVTGVPIDPTPFHSTGLGLIDESLSGRSLPTLNLPRLFVLTSENTCSASEAIINGLRGVDVEVVQIGETTCGKPYGFYPLDNCGTTYFTIQFSGVNAKGFGDYSDGFVPNGIFNTDADLPGCEIGDDFYHFLGDANEARFAAALNYVDGGDCGDVAVSAFSESGFNKRVPIFNARVPKEISRSNRIMVK</sequence>
<dbReference type="Gene3D" id="3.90.226.10">
    <property type="entry name" value="2-enoyl-CoA Hydratase, Chain A, domain 1"/>
    <property type="match status" value="1"/>
</dbReference>
<evidence type="ECO:0000259" key="1">
    <source>
        <dbReference type="Pfam" id="PF03572"/>
    </source>
</evidence>
<dbReference type="RefSeq" id="WP_252473174.1">
    <property type="nucleotide sequence ID" value="NZ_JALBWM010000282.1"/>
</dbReference>
<dbReference type="GO" id="GO:0030288">
    <property type="term" value="C:outer membrane-bounded periplasmic space"/>
    <property type="evidence" value="ECO:0007669"/>
    <property type="project" value="TreeGrafter"/>
</dbReference>
<dbReference type="GO" id="GO:0008236">
    <property type="term" value="F:serine-type peptidase activity"/>
    <property type="evidence" value="ECO:0007669"/>
    <property type="project" value="InterPro"/>
</dbReference>
<reference evidence="2" key="1">
    <citation type="journal article" date="2022" name="Arch. Microbiol.">
        <title>Microbulbifer okhotskensis sp. nov., isolated from a deep bottom sediment of the Okhotsk Sea.</title>
        <authorList>
            <person name="Romanenko L."/>
            <person name="Kurilenko V."/>
            <person name="Otstavnykh N."/>
            <person name="Velansky P."/>
            <person name="Isaeva M."/>
            <person name="Mikhailov V."/>
        </authorList>
    </citation>
    <scope>NUCLEOTIDE SEQUENCE</scope>
    <source>
        <strain evidence="2">OS29</strain>
    </source>
</reference>
<dbReference type="GO" id="GO:0007165">
    <property type="term" value="P:signal transduction"/>
    <property type="evidence" value="ECO:0007669"/>
    <property type="project" value="TreeGrafter"/>
</dbReference>
<dbReference type="CDD" id="cd07561">
    <property type="entry name" value="Peptidase_S41_CPP_like"/>
    <property type="match status" value="1"/>
</dbReference>
<keyword evidence="3" id="KW-1185">Reference proteome</keyword>
<dbReference type="PANTHER" id="PTHR32060">
    <property type="entry name" value="TAIL-SPECIFIC PROTEASE"/>
    <property type="match status" value="1"/>
</dbReference>
<dbReference type="GO" id="GO:0004175">
    <property type="term" value="F:endopeptidase activity"/>
    <property type="evidence" value="ECO:0007669"/>
    <property type="project" value="TreeGrafter"/>
</dbReference>
<dbReference type="GO" id="GO:0006508">
    <property type="term" value="P:proteolysis"/>
    <property type="evidence" value="ECO:0007669"/>
    <property type="project" value="InterPro"/>
</dbReference>
<accession>A0A9X2ERB4</accession>
<dbReference type="EMBL" id="JALBWM010000282">
    <property type="protein sequence ID" value="MCO1337009.1"/>
    <property type="molecule type" value="Genomic_DNA"/>
</dbReference>
<organism evidence="2 3">
    <name type="scientific">Microbulbifer okhotskensis</name>
    <dbReference type="NCBI Taxonomy" id="2926617"/>
    <lineage>
        <taxon>Bacteria</taxon>
        <taxon>Pseudomonadati</taxon>
        <taxon>Pseudomonadota</taxon>
        <taxon>Gammaproteobacteria</taxon>
        <taxon>Cellvibrionales</taxon>
        <taxon>Microbulbiferaceae</taxon>
        <taxon>Microbulbifer</taxon>
    </lineage>
</organism>